<feature type="domain" description="ABC transmembrane type-1" evidence="8">
    <location>
        <begin position="79"/>
        <end position="295"/>
    </location>
</feature>
<feature type="transmembrane region" description="Helical" evidence="7">
    <location>
        <begin position="168"/>
        <end position="189"/>
    </location>
</feature>
<dbReference type="Gene3D" id="1.10.3720.10">
    <property type="entry name" value="MetI-like"/>
    <property type="match status" value="1"/>
</dbReference>
<protein>
    <submittedName>
        <fullName evidence="9">Sugar ABC transporter permease</fullName>
    </submittedName>
</protein>
<organism evidence="9 10">
    <name type="scientific">Paenibacillus thalictri</name>
    <dbReference type="NCBI Taxonomy" id="2527873"/>
    <lineage>
        <taxon>Bacteria</taxon>
        <taxon>Bacillati</taxon>
        <taxon>Bacillota</taxon>
        <taxon>Bacilli</taxon>
        <taxon>Bacillales</taxon>
        <taxon>Paenibacillaceae</taxon>
        <taxon>Paenibacillus</taxon>
    </lineage>
</organism>
<keyword evidence="5 7" id="KW-1133">Transmembrane helix</keyword>
<dbReference type="InterPro" id="IPR051393">
    <property type="entry name" value="ABC_transporter_permease"/>
</dbReference>
<feature type="transmembrane region" description="Helical" evidence="7">
    <location>
        <begin position="89"/>
        <end position="108"/>
    </location>
</feature>
<dbReference type="PANTHER" id="PTHR30193:SF37">
    <property type="entry name" value="INNER MEMBRANE ABC TRANSPORTER PERMEASE PROTEIN YCJO"/>
    <property type="match status" value="1"/>
</dbReference>
<dbReference type="GO" id="GO:0005886">
    <property type="term" value="C:plasma membrane"/>
    <property type="evidence" value="ECO:0007669"/>
    <property type="project" value="UniProtKB-SubCell"/>
</dbReference>
<proteinExistence type="inferred from homology"/>
<dbReference type="PROSITE" id="PS50928">
    <property type="entry name" value="ABC_TM1"/>
    <property type="match status" value="1"/>
</dbReference>
<dbReference type="PANTHER" id="PTHR30193">
    <property type="entry name" value="ABC TRANSPORTER PERMEASE PROTEIN"/>
    <property type="match status" value="1"/>
</dbReference>
<comment type="similarity">
    <text evidence="7">Belongs to the binding-protein-dependent transport system permease family.</text>
</comment>
<feature type="transmembrane region" description="Helical" evidence="7">
    <location>
        <begin position="281"/>
        <end position="299"/>
    </location>
</feature>
<evidence type="ECO:0000313" key="10">
    <source>
        <dbReference type="Proteomes" id="UP000293142"/>
    </source>
</evidence>
<evidence type="ECO:0000256" key="1">
    <source>
        <dbReference type="ARBA" id="ARBA00004651"/>
    </source>
</evidence>
<dbReference type="EMBL" id="SIRE01000007">
    <property type="protein sequence ID" value="TBL79495.1"/>
    <property type="molecule type" value="Genomic_DNA"/>
</dbReference>
<keyword evidence="6 7" id="KW-0472">Membrane</keyword>
<evidence type="ECO:0000259" key="8">
    <source>
        <dbReference type="PROSITE" id="PS50928"/>
    </source>
</evidence>
<evidence type="ECO:0000256" key="2">
    <source>
        <dbReference type="ARBA" id="ARBA00022448"/>
    </source>
</evidence>
<dbReference type="Proteomes" id="UP000293142">
    <property type="component" value="Unassembled WGS sequence"/>
</dbReference>
<feature type="transmembrane region" description="Helical" evidence="7">
    <location>
        <begin position="222"/>
        <end position="242"/>
    </location>
</feature>
<dbReference type="CDD" id="cd06261">
    <property type="entry name" value="TM_PBP2"/>
    <property type="match status" value="1"/>
</dbReference>
<gene>
    <name evidence="9" type="ORF">EYB31_11335</name>
</gene>
<evidence type="ECO:0000256" key="6">
    <source>
        <dbReference type="ARBA" id="ARBA00023136"/>
    </source>
</evidence>
<dbReference type="OrthoDB" id="9788108at2"/>
<name>A0A4Q9DTL8_9BACL</name>
<comment type="caution">
    <text evidence="9">The sequence shown here is derived from an EMBL/GenBank/DDBJ whole genome shotgun (WGS) entry which is preliminary data.</text>
</comment>
<dbReference type="AlphaFoldDB" id="A0A4Q9DTL8"/>
<evidence type="ECO:0000256" key="5">
    <source>
        <dbReference type="ARBA" id="ARBA00022989"/>
    </source>
</evidence>
<dbReference type="InterPro" id="IPR035906">
    <property type="entry name" value="MetI-like_sf"/>
</dbReference>
<accession>A0A4Q9DTL8</accession>
<comment type="subcellular location">
    <subcellularLocation>
        <location evidence="1 7">Cell membrane</location>
        <topology evidence="1 7">Multi-pass membrane protein</topology>
    </subcellularLocation>
</comment>
<evidence type="ECO:0000256" key="7">
    <source>
        <dbReference type="RuleBase" id="RU363032"/>
    </source>
</evidence>
<dbReference type="InterPro" id="IPR000515">
    <property type="entry name" value="MetI-like"/>
</dbReference>
<evidence type="ECO:0000256" key="4">
    <source>
        <dbReference type="ARBA" id="ARBA00022692"/>
    </source>
</evidence>
<evidence type="ECO:0000313" key="9">
    <source>
        <dbReference type="EMBL" id="TBL79495.1"/>
    </source>
</evidence>
<sequence length="306" mass="34379">MTASHKRGIASLSLRTEKWKEAVWAYFFLLPSAVLFSIFLFYPMIRSVYLSFHLTNPRGKVAMFVGLENFIDIFRTDAFFESLKVTALFMLYTVPTGIALSLLLAVLTHNKLRGMRAFQWVFSMPIVISVATGSAIWLLLFHPSVGMLNYFLSVAGIEPIRWLSDPRWALFSVSLMTIWMNTGFSYIVLLGGLKGISAEIYESATIDGASAWRTLRSITLPLLSPTFFFLSVVSMIGSFQAFGQVHILTKGGPTHATDVVVYSIYQEAFVNFQFGTASAKALVLFAILLLLTLIQFRFAEKKVHYQ</sequence>
<dbReference type="Pfam" id="PF00528">
    <property type="entry name" value="BPD_transp_1"/>
    <property type="match status" value="1"/>
</dbReference>
<keyword evidence="10" id="KW-1185">Reference proteome</keyword>
<evidence type="ECO:0000256" key="3">
    <source>
        <dbReference type="ARBA" id="ARBA00022475"/>
    </source>
</evidence>
<feature type="transmembrane region" description="Helical" evidence="7">
    <location>
        <begin position="120"/>
        <end position="140"/>
    </location>
</feature>
<dbReference type="GO" id="GO:0055085">
    <property type="term" value="P:transmembrane transport"/>
    <property type="evidence" value="ECO:0007669"/>
    <property type="project" value="InterPro"/>
</dbReference>
<dbReference type="SUPFAM" id="SSF161098">
    <property type="entry name" value="MetI-like"/>
    <property type="match status" value="1"/>
</dbReference>
<feature type="transmembrane region" description="Helical" evidence="7">
    <location>
        <begin position="23"/>
        <end position="45"/>
    </location>
</feature>
<keyword evidence="4 7" id="KW-0812">Transmembrane</keyword>
<reference evidence="9 10" key="1">
    <citation type="submission" date="2019-02" db="EMBL/GenBank/DDBJ databases">
        <title>Paenibacillus sp. nov., isolated from surface-sterilized tissue of Thalictrum simplex L.</title>
        <authorList>
            <person name="Tuo L."/>
        </authorList>
    </citation>
    <scope>NUCLEOTIDE SEQUENCE [LARGE SCALE GENOMIC DNA]</scope>
    <source>
        <strain evidence="9 10">N2SHLJ1</strain>
    </source>
</reference>
<keyword evidence="3" id="KW-1003">Cell membrane</keyword>
<keyword evidence="2 7" id="KW-0813">Transport</keyword>